<protein>
    <submittedName>
        <fullName evidence="3">Arsenate reductase, glutaredoxin family</fullName>
    </submittedName>
</protein>
<accession>M7N6M8</accession>
<dbReference type="SUPFAM" id="SSF52833">
    <property type="entry name" value="Thioredoxin-like"/>
    <property type="match status" value="1"/>
</dbReference>
<evidence type="ECO:0000256" key="2">
    <source>
        <dbReference type="PROSITE-ProRule" id="PRU01282"/>
    </source>
</evidence>
<evidence type="ECO:0000313" key="4">
    <source>
        <dbReference type="Proteomes" id="UP000011910"/>
    </source>
</evidence>
<comment type="similarity">
    <text evidence="1 2">Belongs to the ArsC family.</text>
</comment>
<dbReference type="InterPro" id="IPR036249">
    <property type="entry name" value="Thioredoxin-like_sf"/>
</dbReference>
<sequence>MEFSNRQVTIFYKPEEKKDKNTYDLAMQLSEHILGIDVLKQKITETQLIEILNHLKRTPADLVDKSSDTYIKKYEGVDLTDDDWIKALTANPEMLFTPIVFFGKRGMLVDTPSRVLDLDPTHGFNDLKT</sequence>
<proteinExistence type="inferred from homology"/>
<name>M7N6M8_9BACT</name>
<dbReference type="Proteomes" id="UP000011910">
    <property type="component" value="Unassembled WGS sequence"/>
</dbReference>
<comment type="caution">
    <text evidence="3">The sequence shown here is derived from an EMBL/GenBank/DDBJ whole genome shotgun (WGS) entry which is preliminary data.</text>
</comment>
<keyword evidence="4" id="KW-1185">Reference proteome</keyword>
<dbReference type="STRING" id="1279009.ADICEAN_01910"/>
<dbReference type="OrthoDB" id="9808142at2"/>
<gene>
    <name evidence="3" type="ORF">ADICEAN_01910</name>
</gene>
<dbReference type="EMBL" id="AODQ01000040">
    <property type="protein sequence ID" value="EMR02937.1"/>
    <property type="molecule type" value="Genomic_DNA"/>
</dbReference>
<dbReference type="InterPro" id="IPR006660">
    <property type="entry name" value="Arsenate_reductase-like"/>
</dbReference>
<dbReference type="AlphaFoldDB" id="M7N6M8"/>
<evidence type="ECO:0000313" key="3">
    <source>
        <dbReference type="EMBL" id="EMR02937.1"/>
    </source>
</evidence>
<evidence type="ECO:0000256" key="1">
    <source>
        <dbReference type="ARBA" id="ARBA00007198"/>
    </source>
</evidence>
<dbReference type="eggNOG" id="COG1393">
    <property type="taxonomic scope" value="Bacteria"/>
</dbReference>
<organism evidence="3 4">
    <name type="scientific">Cesiribacter andamanensis AMV16</name>
    <dbReference type="NCBI Taxonomy" id="1279009"/>
    <lineage>
        <taxon>Bacteria</taxon>
        <taxon>Pseudomonadati</taxon>
        <taxon>Bacteroidota</taxon>
        <taxon>Cytophagia</taxon>
        <taxon>Cytophagales</taxon>
        <taxon>Cesiribacteraceae</taxon>
        <taxon>Cesiribacter</taxon>
    </lineage>
</organism>
<reference evidence="3 4" key="1">
    <citation type="journal article" date="2013" name="Genome Announc.">
        <title>Draft Genome Sequence of Cesiribacter andamanensis Strain AMV16T, Isolated from a Soil Sample from a Mud Volcano in the Andaman Islands, India.</title>
        <authorList>
            <person name="Shivaji S."/>
            <person name="Ara S."/>
            <person name="Begum Z."/>
            <person name="Srinivas T.N."/>
            <person name="Singh A."/>
            <person name="Kumar Pinnaka A."/>
        </authorList>
    </citation>
    <scope>NUCLEOTIDE SEQUENCE [LARGE SCALE GENOMIC DNA]</scope>
    <source>
        <strain evidence="3 4">AMV16</strain>
    </source>
</reference>
<dbReference type="PROSITE" id="PS51353">
    <property type="entry name" value="ARSC"/>
    <property type="match status" value="1"/>
</dbReference>
<dbReference type="Gene3D" id="3.40.30.10">
    <property type="entry name" value="Glutaredoxin"/>
    <property type="match status" value="1"/>
</dbReference>
<dbReference type="RefSeq" id="WP_009195306.1">
    <property type="nucleotide sequence ID" value="NZ_AODQ01000040.1"/>
</dbReference>